<dbReference type="Proteomes" id="UP000270296">
    <property type="component" value="Unassembled WGS sequence"/>
</dbReference>
<evidence type="ECO:0000313" key="1">
    <source>
        <dbReference type="EMBL" id="VDP17887.1"/>
    </source>
</evidence>
<gene>
    <name evidence="1" type="ORF">SBAD_LOCUS8556</name>
</gene>
<keyword evidence="2" id="KW-1185">Reference proteome</keyword>
<dbReference type="WBParaSite" id="SBAD_0000886701-mRNA-1">
    <property type="protein sequence ID" value="SBAD_0000886701-mRNA-1"/>
    <property type="gene ID" value="SBAD_0000886701"/>
</dbReference>
<dbReference type="EMBL" id="UZAM01011726">
    <property type="protein sequence ID" value="VDP17887.1"/>
    <property type="molecule type" value="Genomic_DNA"/>
</dbReference>
<organism evidence="3">
    <name type="scientific">Soboliphyme baturini</name>
    <dbReference type="NCBI Taxonomy" id="241478"/>
    <lineage>
        <taxon>Eukaryota</taxon>
        <taxon>Metazoa</taxon>
        <taxon>Ecdysozoa</taxon>
        <taxon>Nematoda</taxon>
        <taxon>Enoplea</taxon>
        <taxon>Dorylaimia</taxon>
        <taxon>Dioctophymatida</taxon>
        <taxon>Dioctophymatoidea</taxon>
        <taxon>Soboliphymatidae</taxon>
        <taxon>Soboliphyme</taxon>
    </lineage>
</organism>
<evidence type="ECO:0000313" key="2">
    <source>
        <dbReference type="Proteomes" id="UP000270296"/>
    </source>
</evidence>
<reference evidence="1 2" key="2">
    <citation type="submission" date="2018-11" db="EMBL/GenBank/DDBJ databases">
        <authorList>
            <consortium name="Pathogen Informatics"/>
        </authorList>
    </citation>
    <scope>NUCLEOTIDE SEQUENCE [LARGE SCALE GENOMIC DNA]</scope>
</reference>
<proteinExistence type="predicted"/>
<dbReference type="AlphaFoldDB" id="A0A183IY58"/>
<evidence type="ECO:0000313" key="3">
    <source>
        <dbReference type="WBParaSite" id="SBAD_0000886701-mRNA-1"/>
    </source>
</evidence>
<name>A0A183IY58_9BILA</name>
<sequence>MEEQSRGKLLEPCTLGLVTSHFTTLLTYEGDFDPLLGSGVKPLIGMRFTFTIAALLYMEEVEFEFLDNLLAFAVTLGFAANN</sequence>
<protein>
    <submittedName>
        <fullName evidence="3">EamA domain-containing protein</fullName>
    </submittedName>
</protein>
<reference evidence="3" key="1">
    <citation type="submission" date="2016-06" db="UniProtKB">
        <authorList>
            <consortium name="WormBaseParasite"/>
        </authorList>
    </citation>
    <scope>IDENTIFICATION</scope>
</reference>
<accession>A0A183IY58</accession>